<evidence type="ECO:0000313" key="6">
    <source>
        <dbReference type="Proteomes" id="UP001212085"/>
    </source>
</evidence>
<dbReference type="Pfam" id="PF02086">
    <property type="entry name" value="MethyltransfD12"/>
    <property type="match status" value="1"/>
</dbReference>
<dbReference type="Proteomes" id="UP001212085">
    <property type="component" value="Chromosome"/>
</dbReference>
<keyword evidence="4" id="KW-0175">Coiled coil</keyword>
<dbReference type="PANTHER" id="PTHR30481:SF3">
    <property type="entry name" value="DNA ADENINE METHYLASE"/>
    <property type="match status" value="1"/>
</dbReference>
<evidence type="ECO:0000256" key="4">
    <source>
        <dbReference type="SAM" id="Coils"/>
    </source>
</evidence>
<evidence type="ECO:0000256" key="2">
    <source>
        <dbReference type="ARBA" id="ARBA00022679"/>
    </source>
</evidence>
<feature type="coiled-coil region" evidence="4">
    <location>
        <begin position="54"/>
        <end position="81"/>
    </location>
</feature>
<dbReference type="PANTHER" id="PTHR30481">
    <property type="entry name" value="DNA ADENINE METHYLASE"/>
    <property type="match status" value="1"/>
</dbReference>
<accession>A0ABY7LZ09</accession>
<dbReference type="EMBL" id="CP114883">
    <property type="protein sequence ID" value="WBB06631.1"/>
    <property type="molecule type" value="Genomic_DNA"/>
</dbReference>
<dbReference type="InterPro" id="IPR029063">
    <property type="entry name" value="SAM-dependent_MTases_sf"/>
</dbReference>
<dbReference type="PRINTS" id="PR00505">
    <property type="entry name" value="D12N6MTFRASE"/>
</dbReference>
<reference evidence="5 6" key="1">
    <citation type="submission" date="2022-12" db="EMBL/GenBank/DDBJ databases">
        <title>Streptococcus alactolyticus LGM, complete genome.</title>
        <authorList>
            <person name="Liu Z."/>
            <person name="Mu C."/>
            <person name="Zhu W."/>
        </authorList>
    </citation>
    <scope>NUCLEOTIDE SEQUENCE [LARGE SCALE GENOMIC DNA]</scope>
    <source>
        <strain evidence="5 6">LGM</strain>
    </source>
</reference>
<dbReference type="GO" id="GO:0008168">
    <property type="term" value="F:methyltransferase activity"/>
    <property type="evidence" value="ECO:0007669"/>
    <property type="project" value="UniProtKB-KW"/>
</dbReference>
<dbReference type="InterPro" id="IPR012327">
    <property type="entry name" value="MeTrfase_D12"/>
</dbReference>
<evidence type="ECO:0000256" key="1">
    <source>
        <dbReference type="ARBA" id="ARBA00022603"/>
    </source>
</evidence>
<keyword evidence="3" id="KW-0949">S-adenosyl-L-methionine</keyword>
<name>A0ABY7LZ09_STRAY</name>
<keyword evidence="6" id="KW-1185">Reference proteome</keyword>
<evidence type="ECO:0000313" key="5">
    <source>
        <dbReference type="EMBL" id="WBB06631.1"/>
    </source>
</evidence>
<dbReference type="SUPFAM" id="SSF53335">
    <property type="entry name" value="S-adenosyl-L-methionine-dependent methyltransferases"/>
    <property type="match status" value="1"/>
</dbReference>
<proteinExistence type="predicted"/>
<gene>
    <name evidence="5" type="ORF">O6R09_01415</name>
</gene>
<keyword evidence="1 5" id="KW-0489">Methyltransferase</keyword>
<evidence type="ECO:0000256" key="3">
    <source>
        <dbReference type="ARBA" id="ARBA00022691"/>
    </source>
</evidence>
<organism evidence="5 6">
    <name type="scientific">Streptococcus alactolyticus</name>
    <dbReference type="NCBI Taxonomy" id="29389"/>
    <lineage>
        <taxon>Bacteria</taxon>
        <taxon>Bacillati</taxon>
        <taxon>Bacillota</taxon>
        <taxon>Bacilli</taxon>
        <taxon>Lactobacillales</taxon>
        <taxon>Streptococcaceae</taxon>
        <taxon>Streptococcus</taxon>
    </lineage>
</organism>
<dbReference type="Gene3D" id="3.40.50.150">
    <property type="entry name" value="Vaccinia Virus protein VP39"/>
    <property type="match status" value="1"/>
</dbReference>
<protein>
    <submittedName>
        <fullName evidence="5">DNA adenine methylase</fullName>
    </submittedName>
</protein>
<sequence>MKPFTKWVGGKRQLLPQILGILPDKFNKYYEPFVGGGTLFFELAPSNATINDNNEELILAYKVIKENVEELIQLLKIHKENNSVKNNSSRKTNTNENTVQIRSYDLWQI</sequence>
<keyword evidence="2" id="KW-0808">Transferase</keyword>
<dbReference type="GO" id="GO:0032259">
    <property type="term" value="P:methylation"/>
    <property type="evidence" value="ECO:0007669"/>
    <property type="project" value="UniProtKB-KW"/>
</dbReference>